<comment type="similarity">
    <text evidence="2">Belongs to the major facilitator superfamily. Sugar transporter (TC 2.A.1.1) family.</text>
</comment>
<gene>
    <name evidence="6" type="ORF">ST47_g6731</name>
</gene>
<dbReference type="PROSITE" id="PS00217">
    <property type="entry name" value="SUGAR_TRANSPORT_2"/>
    <property type="match status" value="1"/>
</dbReference>
<dbReference type="PROSITE" id="PS50850">
    <property type="entry name" value="MFS"/>
    <property type="match status" value="1"/>
</dbReference>
<dbReference type="EMBL" id="JYNV01000224">
    <property type="protein sequence ID" value="KZM22119.1"/>
    <property type="molecule type" value="Genomic_DNA"/>
</dbReference>
<evidence type="ECO:0000256" key="5">
    <source>
        <dbReference type="ARBA" id="ARBA00023136"/>
    </source>
</evidence>
<evidence type="ECO:0000256" key="4">
    <source>
        <dbReference type="ARBA" id="ARBA00022989"/>
    </source>
</evidence>
<dbReference type="InterPro" id="IPR005829">
    <property type="entry name" value="Sugar_transporter_CS"/>
</dbReference>
<comment type="subcellular location">
    <subcellularLocation>
        <location evidence="1">Membrane</location>
        <topology evidence="1">Multi-pass membrane protein</topology>
    </subcellularLocation>
</comment>
<protein>
    <submittedName>
        <fullName evidence="6">Transmembrane transporter</fullName>
    </submittedName>
</protein>
<name>A0A163BZZ4_DIDRA</name>
<dbReference type="PANTHER" id="PTHR48022">
    <property type="entry name" value="PLASTIDIC GLUCOSE TRANSPORTER 4"/>
    <property type="match status" value="1"/>
</dbReference>
<dbReference type="InterPro" id="IPR020846">
    <property type="entry name" value="MFS_dom"/>
</dbReference>
<dbReference type="Proteomes" id="UP000076837">
    <property type="component" value="Unassembled WGS sequence"/>
</dbReference>
<evidence type="ECO:0000256" key="3">
    <source>
        <dbReference type="ARBA" id="ARBA00022692"/>
    </source>
</evidence>
<dbReference type="PANTHER" id="PTHR48022:SF41">
    <property type="entry name" value="MAJOR FACILITATOR SUPERFAMILY (MFS) PROFILE DOMAIN-CONTAINING PROTEIN"/>
    <property type="match status" value="1"/>
</dbReference>
<dbReference type="FunFam" id="1.20.1250.20:FF:000078">
    <property type="entry name" value="MFS maltose transporter, putative"/>
    <property type="match status" value="1"/>
</dbReference>
<keyword evidence="4" id="KW-1133">Transmembrane helix</keyword>
<dbReference type="GO" id="GO:0016020">
    <property type="term" value="C:membrane"/>
    <property type="evidence" value="ECO:0007669"/>
    <property type="project" value="UniProtKB-SubCell"/>
</dbReference>
<dbReference type="Pfam" id="PF00083">
    <property type="entry name" value="Sugar_tr"/>
    <property type="match status" value="1"/>
</dbReference>
<dbReference type="Gene3D" id="1.20.1250.20">
    <property type="entry name" value="MFS general substrate transporter like domains"/>
    <property type="match status" value="1"/>
</dbReference>
<evidence type="ECO:0000313" key="7">
    <source>
        <dbReference type="Proteomes" id="UP000076837"/>
    </source>
</evidence>
<keyword evidence="3 6" id="KW-0812">Transmembrane</keyword>
<proteinExistence type="inferred from homology"/>
<reference evidence="6 7" key="1">
    <citation type="journal article" date="2016" name="Sci. Rep.">
        <title>Draft genome sequencing and secretome analysis of fungal phytopathogen Ascochyta rabiei provides insight into the necrotrophic effector repertoire.</title>
        <authorList>
            <person name="Verma S."/>
            <person name="Gazara R.K."/>
            <person name="Nizam S."/>
            <person name="Parween S."/>
            <person name="Chattopadhyay D."/>
            <person name="Verma P.K."/>
        </authorList>
    </citation>
    <scope>NUCLEOTIDE SEQUENCE [LARGE SCALE GENOMIC DNA]</scope>
    <source>
        <strain evidence="6 7">ArDII</strain>
    </source>
</reference>
<comment type="caution">
    <text evidence="6">The sequence shown here is derived from an EMBL/GenBank/DDBJ whole genome shotgun (WGS) entry which is preliminary data.</text>
</comment>
<evidence type="ECO:0000256" key="2">
    <source>
        <dbReference type="ARBA" id="ARBA00010992"/>
    </source>
</evidence>
<evidence type="ECO:0000256" key="1">
    <source>
        <dbReference type="ARBA" id="ARBA00004141"/>
    </source>
</evidence>
<dbReference type="InterPro" id="IPR050360">
    <property type="entry name" value="MFS_Sugar_Transporters"/>
</dbReference>
<evidence type="ECO:0000313" key="6">
    <source>
        <dbReference type="EMBL" id="KZM22119.1"/>
    </source>
</evidence>
<dbReference type="AlphaFoldDB" id="A0A163BZZ4"/>
<sequence>MSDSARSKASAYHLETLPNSTGSSTNVTKEDKRLWKEIKQNLRITLFCLGLMSTALLTGYDTVVVGTITALPYFQRDFGEKFGDSYIVPSLWLALWSAVAPIGQMAGAVLGGWIQDRLGRRKSIMIGSCFAVASIAVCYVSDKPDDIDARRGVLLVGKTVLGFALGIMLATTQTYMSEVTPAAIRGPILGLIPTGILLGQLTGAIVIWSQSSNKSANSYLISIASQWPFSAAPFFVALVLPESPTWFIRKGRAELALRSLRKLYSGEEAAQKAMDQLVLSIEAESTAQEGDDVTYGECFKGTNRRRTGIVIFASLIPIIFGLPLLGQASYFIQIVGMAAELSLVVLILGIALGFIGNAIGLWVMSKIGRRTLIITSLSISIVLWLGMGIAGIWSGTFTTWYTAATLMCVVVVNGVGSWPASYAVGGEVSSLRLRARSQGIGWFTSSLGNGAINIVLPYIFNPDAGNLGAKLGFVISAFCCVGLAISWLMVPEMRGRSNTDIDRMFEIQLATRKFKGWVLDTDNEHPH</sequence>
<keyword evidence="5" id="KW-0472">Membrane</keyword>
<dbReference type="InterPro" id="IPR005828">
    <property type="entry name" value="MFS_sugar_transport-like"/>
</dbReference>
<dbReference type="GO" id="GO:0005351">
    <property type="term" value="F:carbohydrate:proton symporter activity"/>
    <property type="evidence" value="ECO:0007669"/>
    <property type="project" value="TreeGrafter"/>
</dbReference>
<dbReference type="OrthoDB" id="6612291at2759"/>
<organism evidence="6 7">
    <name type="scientific">Didymella rabiei</name>
    <name type="common">Chickpea ascochyta blight fungus</name>
    <name type="synonym">Mycosphaerella rabiei</name>
    <dbReference type="NCBI Taxonomy" id="5454"/>
    <lineage>
        <taxon>Eukaryota</taxon>
        <taxon>Fungi</taxon>
        <taxon>Dikarya</taxon>
        <taxon>Ascomycota</taxon>
        <taxon>Pezizomycotina</taxon>
        <taxon>Dothideomycetes</taxon>
        <taxon>Pleosporomycetidae</taxon>
        <taxon>Pleosporales</taxon>
        <taxon>Pleosporineae</taxon>
        <taxon>Didymellaceae</taxon>
        <taxon>Ascochyta</taxon>
    </lineage>
</organism>
<dbReference type="InterPro" id="IPR036259">
    <property type="entry name" value="MFS_trans_sf"/>
</dbReference>
<keyword evidence="7" id="KW-1185">Reference proteome</keyword>
<dbReference type="SUPFAM" id="SSF103473">
    <property type="entry name" value="MFS general substrate transporter"/>
    <property type="match status" value="1"/>
</dbReference>
<accession>A0A163BZZ4</accession>